<dbReference type="RefSeq" id="WP_201117249.1">
    <property type="nucleotide sequence ID" value="NZ_CP067993.1"/>
</dbReference>
<sequence length="119" mass="12833">MSNPTCAVSCFERQLIEAVASHLPEASASQLHADLALAAAVEMGLGGARVGFVISGYERPPYQGQHAYPVELQMQDADGAELTPILHADANDRLLELEIIRWDGAELISPRIESLVCYA</sequence>
<evidence type="ECO:0000313" key="2">
    <source>
        <dbReference type="EMBL" id="QQQ41741.1"/>
    </source>
</evidence>
<dbReference type="InterPro" id="IPR054253">
    <property type="entry name" value="DUF6984"/>
</dbReference>
<name>A0ABD7C2W6_STEMA</name>
<feature type="domain" description="DUF6984" evidence="1">
    <location>
        <begin position="12"/>
        <end position="109"/>
    </location>
</feature>
<gene>
    <name evidence="2" type="ORF">JJL50_17590</name>
</gene>
<dbReference type="Pfam" id="PF22480">
    <property type="entry name" value="DUF6984"/>
    <property type="match status" value="1"/>
</dbReference>
<evidence type="ECO:0000313" key="3">
    <source>
        <dbReference type="Proteomes" id="UP000596095"/>
    </source>
</evidence>
<proteinExistence type="predicted"/>
<reference evidence="2 3" key="1">
    <citation type="submission" date="2021-01" db="EMBL/GenBank/DDBJ databases">
        <title>Genome Characterization of a novel Stenotrophomonas isolate with high keratinase activity.</title>
        <authorList>
            <person name="Cao Z.-J."/>
        </authorList>
    </citation>
    <scope>NUCLEOTIDE SEQUENCE [LARGE SCALE GENOMIC DNA]</scope>
    <source>
        <strain evidence="2 3">DHHJ</strain>
    </source>
</reference>
<protein>
    <recommendedName>
        <fullName evidence="1">DUF6984 domain-containing protein</fullName>
    </recommendedName>
</protein>
<dbReference type="AlphaFoldDB" id="A0ABD7C2W6"/>
<dbReference type="Proteomes" id="UP000596095">
    <property type="component" value="Chromosome"/>
</dbReference>
<accession>A0ABD7C2W6</accession>
<evidence type="ECO:0000259" key="1">
    <source>
        <dbReference type="Pfam" id="PF22480"/>
    </source>
</evidence>
<dbReference type="EMBL" id="CP067993">
    <property type="protein sequence ID" value="QQQ41741.1"/>
    <property type="molecule type" value="Genomic_DNA"/>
</dbReference>
<organism evidence="2 3">
    <name type="scientific">Stenotrophomonas maltophilia</name>
    <name type="common">Pseudomonas maltophilia</name>
    <name type="synonym">Xanthomonas maltophilia</name>
    <dbReference type="NCBI Taxonomy" id="40324"/>
    <lineage>
        <taxon>Bacteria</taxon>
        <taxon>Pseudomonadati</taxon>
        <taxon>Pseudomonadota</taxon>
        <taxon>Gammaproteobacteria</taxon>
        <taxon>Lysobacterales</taxon>
        <taxon>Lysobacteraceae</taxon>
        <taxon>Stenotrophomonas</taxon>
        <taxon>Stenotrophomonas maltophilia group</taxon>
    </lineage>
</organism>